<comment type="similarity">
    <text evidence="1">Belongs to the ATP-dependent DNA ligase family.</text>
</comment>
<dbReference type="Gene3D" id="2.40.50.140">
    <property type="entry name" value="Nucleic acid-binding proteins"/>
    <property type="match status" value="1"/>
</dbReference>
<name>A0A9P4UEF8_9PLEO</name>
<dbReference type="Pfam" id="PF04675">
    <property type="entry name" value="DNA_ligase_A_N"/>
    <property type="match status" value="1"/>
</dbReference>
<proteinExistence type="inferred from homology"/>
<accession>A0A9P4UEF8</accession>
<dbReference type="InterPro" id="IPR050191">
    <property type="entry name" value="ATP-dep_DNA_ligase"/>
</dbReference>
<dbReference type="GO" id="GO:0005634">
    <property type="term" value="C:nucleus"/>
    <property type="evidence" value="ECO:0007669"/>
    <property type="project" value="TreeGrafter"/>
</dbReference>
<evidence type="ECO:0000256" key="5">
    <source>
        <dbReference type="SAM" id="MobiDB-lite"/>
    </source>
</evidence>
<dbReference type="InterPro" id="IPR036599">
    <property type="entry name" value="DNA_ligase_N_sf"/>
</dbReference>
<keyword evidence="3" id="KW-0547">Nucleotide-binding</keyword>
<dbReference type="PROSITE" id="PS50160">
    <property type="entry name" value="DNA_LIGASE_A3"/>
    <property type="match status" value="1"/>
</dbReference>
<sequence>MVLAFGDVCILLEGAERIATRRPRCAPDREEQRIRQHVTQWFGHHRADLDDVQTPAAAILSSIFPHRRKDRVYGLQPPSLSKKITQLLNLNHGQRTLFDGWSTGAHGDLGRYTEIAFKPWDGTFSSRIKRAIPMEKVDNLLTQLAARCRFSDPGIKQQCDWHMSTDTELRYILRRLESWEAKWFVRLLLREYPTISLDEVHVFRQYHFLLPDLLKFQNEFDAAFRLLRGELSCYPPKPEPSVENDMRSEAARLLKAAVGVKVARPPFQKAWSFKHCFQLVDRRAWAAEVKYDGEYCEIHIDLDAAENDIQIFSKNGKDATKDRETLHGTIRNALRIGKPDCNFRRNCIVLAEMVLYSDKEQKILPFSKIRKHIKRSGSSLGTLQDSLPHKWEHLMLVFFDVLVVDDEPIMQQCLQKRRQILRNLVKIIPGRSLRSQWTLLDFKTEYGITDLKQAFARSLVEKQEGLILKPLGTPYFPLHSNVGVYQPGYFIKLKRDYLGDMGGQRDLGDFAVIGACYNPQIAPKTDVKPLHWTHFHIGCITNKLEIQRSRAKPKFKVVGCLSLDKQIPKSDLKHLNQFGRVQQIDLGSSRSIDAFDIEHDTGFEDRMSVAFKSPFVAEILGSGFEKAQNETFEMLRHPRIKKIHHDRTWEDAVAMDDLHRMAEDKWDVPDAEELNGHARDVALLVRKYLKKKTGLQGTASECETTQETTQCSEASTVQTTDSVPKDAVVGESQQATSYTCTTIASSQYSGSTQGNGIRASRELRSILVREDTTELLQRQATDTTDPTPPTSSGGSTTSKRSFESNIISPPSSKRMRTLTPLANARGNRSLGSFDYDSQTKVIHIFAEEGLRVQVHTRSCTEEDVDIL</sequence>
<dbReference type="Gene3D" id="3.30.470.30">
    <property type="entry name" value="DNA ligase/mRNA capping enzyme"/>
    <property type="match status" value="1"/>
</dbReference>
<dbReference type="InterPro" id="IPR012340">
    <property type="entry name" value="NA-bd_OB-fold"/>
</dbReference>
<reference evidence="7" key="1">
    <citation type="journal article" date="2020" name="Stud. Mycol.">
        <title>101 Dothideomycetes genomes: a test case for predicting lifestyles and emergence of pathogens.</title>
        <authorList>
            <person name="Haridas S."/>
            <person name="Albert R."/>
            <person name="Binder M."/>
            <person name="Bloem J."/>
            <person name="Labutti K."/>
            <person name="Salamov A."/>
            <person name="Andreopoulos B."/>
            <person name="Baker S."/>
            <person name="Barry K."/>
            <person name="Bills G."/>
            <person name="Bluhm B."/>
            <person name="Cannon C."/>
            <person name="Castanera R."/>
            <person name="Culley D."/>
            <person name="Daum C."/>
            <person name="Ezra D."/>
            <person name="Gonzalez J."/>
            <person name="Henrissat B."/>
            <person name="Kuo A."/>
            <person name="Liang C."/>
            <person name="Lipzen A."/>
            <person name="Lutzoni F."/>
            <person name="Magnuson J."/>
            <person name="Mondo S."/>
            <person name="Nolan M."/>
            <person name="Ohm R."/>
            <person name="Pangilinan J."/>
            <person name="Park H.-J."/>
            <person name="Ramirez L."/>
            <person name="Alfaro M."/>
            <person name="Sun H."/>
            <person name="Tritt A."/>
            <person name="Yoshinaga Y."/>
            <person name="Zwiers L.-H."/>
            <person name="Turgeon B."/>
            <person name="Goodwin S."/>
            <person name="Spatafora J."/>
            <person name="Crous P."/>
            <person name="Grigoriev I."/>
        </authorList>
    </citation>
    <scope>NUCLEOTIDE SEQUENCE</scope>
    <source>
        <strain evidence="7">CBS 690.94</strain>
    </source>
</reference>
<organism evidence="7 8">
    <name type="scientific">Karstenula rhodostoma CBS 690.94</name>
    <dbReference type="NCBI Taxonomy" id="1392251"/>
    <lineage>
        <taxon>Eukaryota</taxon>
        <taxon>Fungi</taxon>
        <taxon>Dikarya</taxon>
        <taxon>Ascomycota</taxon>
        <taxon>Pezizomycotina</taxon>
        <taxon>Dothideomycetes</taxon>
        <taxon>Pleosporomycetidae</taxon>
        <taxon>Pleosporales</taxon>
        <taxon>Massarineae</taxon>
        <taxon>Didymosphaeriaceae</taxon>
        <taxon>Karstenula</taxon>
    </lineage>
</organism>
<comment type="caution">
    <text evidence="7">The sequence shown here is derived from an EMBL/GenBank/DDBJ whole genome shotgun (WGS) entry which is preliminary data.</text>
</comment>
<keyword evidence="2" id="KW-0436">Ligase</keyword>
<dbReference type="GO" id="GO:0005524">
    <property type="term" value="F:ATP binding"/>
    <property type="evidence" value="ECO:0007669"/>
    <property type="project" value="UniProtKB-KW"/>
</dbReference>
<evidence type="ECO:0000256" key="3">
    <source>
        <dbReference type="ARBA" id="ARBA00022741"/>
    </source>
</evidence>
<dbReference type="PANTHER" id="PTHR45674">
    <property type="entry name" value="DNA LIGASE 1/3 FAMILY MEMBER"/>
    <property type="match status" value="1"/>
</dbReference>
<evidence type="ECO:0000256" key="2">
    <source>
        <dbReference type="ARBA" id="ARBA00022598"/>
    </source>
</evidence>
<feature type="domain" description="ATP-dependent DNA ligase family profile" evidence="6">
    <location>
        <begin position="396"/>
        <end position="541"/>
    </location>
</feature>
<evidence type="ECO:0000259" key="6">
    <source>
        <dbReference type="PROSITE" id="PS50160"/>
    </source>
</evidence>
<feature type="region of interest" description="Disordered" evidence="5">
    <location>
        <begin position="777"/>
        <end position="816"/>
    </location>
</feature>
<keyword evidence="8" id="KW-1185">Reference proteome</keyword>
<dbReference type="Gene3D" id="1.10.3260.10">
    <property type="entry name" value="DNA ligase, ATP-dependent, N-terminal domain"/>
    <property type="match status" value="1"/>
</dbReference>
<dbReference type="GO" id="GO:0005739">
    <property type="term" value="C:mitochondrion"/>
    <property type="evidence" value="ECO:0007669"/>
    <property type="project" value="TreeGrafter"/>
</dbReference>
<dbReference type="InterPro" id="IPR012308">
    <property type="entry name" value="DNA_ligase_ATP-dep_N"/>
</dbReference>
<dbReference type="CDD" id="cd08039">
    <property type="entry name" value="Adenylation_DNA_ligase_Fungal"/>
    <property type="match status" value="1"/>
</dbReference>
<dbReference type="GO" id="GO:0003910">
    <property type="term" value="F:DNA ligase (ATP) activity"/>
    <property type="evidence" value="ECO:0007669"/>
    <property type="project" value="InterPro"/>
</dbReference>
<gene>
    <name evidence="7" type="ORF">P171DRAFT_461543</name>
</gene>
<evidence type="ECO:0000256" key="1">
    <source>
        <dbReference type="ARBA" id="ARBA00007572"/>
    </source>
</evidence>
<dbReference type="PANTHER" id="PTHR45674:SF12">
    <property type="entry name" value="ATP DEPENDENT DNA LIGASE DOMAIN-CONTAINING PROTEIN"/>
    <property type="match status" value="1"/>
</dbReference>
<dbReference type="InterPro" id="IPR012310">
    <property type="entry name" value="DNA_ligase_ATP-dep_cent"/>
</dbReference>
<dbReference type="GO" id="GO:0006281">
    <property type="term" value="P:DNA repair"/>
    <property type="evidence" value="ECO:0007669"/>
    <property type="project" value="InterPro"/>
</dbReference>
<dbReference type="GO" id="GO:1903461">
    <property type="term" value="P:Okazaki fragment processing involved in mitotic DNA replication"/>
    <property type="evidence" value="ECO:0007669"/>
    <property type="project" value="TreeGrafter"/>
</dbReference>
<protein>
    <recommendedName>
        <fullName evidence="6">ATP-dependent DNA ligase family profile domain-containing protein</fullName>
    </recommendedName>
</protein>
<dbReference type="GO" id="GO:0003677">
    <property type="term" value="F:DNA binding"/>
    <property type="evidence" value="ECO:0007669"/>
    <property type="project" value="InterPro"/>
</dbReference>
<dbReference type="OrthoDB" id="2160351at2759"/>
<dbReference type="SUPFAM" id="SSF56091">
    <property type="entry name" value="DNA ligase/mRNA capping enzyme, catalytic domain"/>
    <property type="match status" value="1"/>
</dbReference>
<evidence type="ECO:0000256" key="4">
    <source>
        <dbReference type="ARBA" id="ARBA00022840"/>
    </source>
</evidence>
<dbReference type="GO" id="GO:0006310">
    <property type="term" value="P:DNA recombination"/>
    <property type="evidence" value="ECO:0007669"/>
    <property type="project" value="InterPro"/>
</dbReference>
<evidence type="ECO:0000313" key="7">
    <source>
        <dbReference type="EMBL" id="KAF2448864.1"/>
    </source>
</evidence>
<feature type="compositionally biased region" description="Low complexity" evidence="5">
    <location>
        <begin position="781"/>
        <end position="798"/>
    </location>
</feature>
<dbReference type="EMBL" id="MU001495">
    <property type="protein sequence ID" value="KAF2448864.1"/>
    <property type="molecule type" value="Genomic_DNA"/>
</dbReference>
<dbReference type="Pfam" id="PF01068">
    <property type="entry name" value="DNA_ligase_A_M"/>
    <property type="match status" value="1"/>
</dbReference>
<dbReference type="AlphaFoldDB" id="A0A9P4UEF8"/>
<dbReference type="Proteomes" id="UP000799764">
    <property type="component" value="Unassembled WGS sequence"/>
</dbReference>
<keyword evidence="4" id="KW-0067">ATP-binding</keyword>
<evidence type="ECO:0000313" key="8">
    <source>
        <dbReference type="Proteomes" id="UP000799764"/>
    </source>
</evidence>